<dbReference type="RefSeq" id="WP_131011299.1">
    <property type="nucleotide sequence ID" value="NZ_SIRE01000002.1"/>
</dbReference>
<feature type="domain" description="HTH araC/xylS-type" evidence="10">
    <location>
        <begin position="424"/>
        <end position="521"/>
    </location>
</feature>
<dbReference type="SUPFAM" id="SSF52172">
    <property type="entry name" value="CheY-like"/>
    <property type="match status" value="1"/>
</dbReference>
<dbReference type="OrthoDB" id="9794370at2"/>
<evidence type="ECO:0000313" key="13">
    <source>
        <dbReference type="Proteomes" id="UP000293142"/>
    </source>
</evidence>
<dbReference type="InterPro" id="IPR051552">
    <property type="entry name" value="HptR"/>
</dbReference>
<evidence type="ECO:0000256" key="3">
    <source>
        <dbReference type="ARBA" id="ARBA00022553"/>
    </source>
</evidence>
<protein>
    <submittedName>
        <fullName evidence="12">Response regulator</fullName>
    </submittedName>
</protein>
<evidence type="ECO:0000256" key="5">
    <source>
        <dbReference type="ARBA" id="ARBA00023015"/>
    </source>
</evidence>
<dbReference type="Pfam" id="PF12833">
    <property type="entry name" value="HTH_18"/>
    <property type="match status" value="1"/>
</dbReference>
<dbReference type="GO" id="GO:0043565">
    <property type="term" value="F:sequence-specific DNA binding"/>
    <property type="evidence" value="ECO:0007669"/>
    <property type="project" value="InterPro"/>
</dbReference>
<dbReference type="Proteomes" id="UP000293142">
    <property type="component" value="Unassembled WGS sequence"/>
</dbReference>
<comment type="subcellular location">
    <subcellularLocation>
        <location evidence="1">Cytoplasm</location>
    </subcellularLocation>
</comment>
<keyword evidence="13" id="KW-1185">Reference proteome</keyword>
<keyword evidence="4" id="KW-0902">Two-component regulatory system</keyword>
<feature type="coiled-coil region" evidence="9">
    <location>
        <begin position="112"/>
        <end position="139"/>
    </location>
</feature>
<keyword evidence="7" id="KW-0804">Transcription</keyword>
<dbReference type="PANTHER" id="PTHR42713">
    <property type="entry name" value="HISTIDINE KINASE-RELATED"/>
    <property type="match status" value="1"/>
</dbReference>
<dbReference type="InterPro" id="IPR011006">
    <property type="entry name" value="CheY-like_superfamily"/>
</dbReference>
<dbReference type="GO" id="GO:0005737">
    <property type="term" value="C:cytoplasm"/>
    <property type="evidence" value="ECO:0007669"/>
    <property type="project" value="UniProtKB-SubCell"/>
</dbReference>
<dbReference type="InterPro" id="IPR018062">
    <property type="entry name" value="HTH_AraC-typ_CS"/>
</dbReference>
<evidence type="ECO:0000256" key="1">
    <source>
        <dbReference type="ARBA" id="ARBA00004496"/>
    </source>
</evidence>
<dbReference type="SMART" id="SM00342">
    <property type="entry name" value="HTH_ARAC"/>
    <property type="match status" value="1"/>
</dbReference>
<evidence type="ECO:0000256" key="2">
    <source>
        <dbReference type="ARBA" id="ARBA00022490"/>
    </source>
</evidence>
<dbReference type="SMART" id="SM00448">
    <property type="entry name" value="REC"/>
    <property type="match status" value="1"/>
</dbReference>
<gene>
    <name evidence="12" type="ORF">EYB31_00410</name>
</gene>
<dbReference type="AlphaFoldDB" id="A0A4Q9DWP6"/>
<organism evidence="12 13">
    <name type="scientific">Paenibacillus thalictri</name>
    <dbReference type="NCBI Taxonomy" id="2527873"/>
    <lineage>
        <taxon>Bacteria</taxon>
        <taxon>Bacillati</taxon>
        <taxon>Bacillota</taxon>
        <taxon>Bacilli</taxon>
        <taxon>Bacillales</taxon>
        <taxon>Paenibacillaceae</taxon>
        <taxon>Paenibacillus</taxon>
    </lineage>
</organism>
<name>A0A4Q9DWP6_9BACL</name>
<dbReference type="Pfam" id="PF00072">
    <property type="entry name" value="Response_reg"/>
    <property type="match status" value="1"/>
</dbReference>
<dbReference type="Gene3D" id="3.40.50.2300">
    <property type="match status" value="1"/>
</dbReference>
<evidence type="ECO:0000256" key="9">
    <source>
        <dbReference type="SAM" id="Coils"/>
    </source>
</evidence>
<evidence type="ECO:0000259" key="11">
    <source>
        <dbReference type="PROSITE" id="PS50110"/>
    </source>
</evidence>
<keyword evidence="6" id="KW-0238">DNA-binding</keyword>
<reference evidence="12 13" key="1">
    <citation type="submission" date="2019-02" db="EMBL/GenBank/DDBJ databases">
        <title>Paenibacillus sp. nov., isolated from surface-sterilized tissue of Thalictrum simplex L.</title>
        <authorList>
            <person name="Tuo L."/>
        </authorList>
    </citation>
    <scope>NUCLEOTIDE SEQUENCE [LARGE SCALE GENOMIC DNA]</scope>
    <source>
        <strain evidence="12 13">N2SHLJ1</strain>
    </source>
</reference>
<evidence type="ECO:0000256" key="6">
    <source>
        <dbReference type="ARBA" id="ARBA00023125"/>
    </source>
</evidence>
<dbReference type="CDD" id="cd17536">
    <property type="entry name" value="REC_YesN-like"/>
    <property type="match status" value="1"/>
</dbReference>
<dbReference type="InterPro" id="IPR009057">
    <property type="entry name" value="Homeodomain-like_sf"/>
</dbReference>
<dbReference type="InterPro" id="IPR018060">
    <property type="entry name" value="HTH_AraC"/>
</dbReference>
<comment type="caution">
    <text evidence="12">The sequence shown here is derived from an EMBL/GenBank/DDBJ whole genome shotgun (WGS) entry which is preliminary data.</text>
</comment>
<dbReference type="PROSITE" id="PS50110">
    <property type="entry name" value="RESPONSE_REGULATORY"/>
    <property type="match status" value="1"/>
</dbReference>
<evidence type="ECO:0000259" key="10">
    <source>
        <dbReference type="PROSITE" id="PS01124"/>
    </source>
</evidence>
<dbReference type="Gene3D" id="1.10.10.60">
    <property type="entry name" value="Homeodomain-like"/>
    <property type="match status" value="2"/>
</dbReference>
<keyword evidence="5" id="KW-0805">Transcription regulation</keyword>
<keyword evidence="2" id="KW-0963">Cytoplasm</keyword>
<dbReference type="GO" id="GO:0000160">
    <property type="term" value="P:phosphorelay signal transduction system"/>
    <property type="evidence" value="ECO:0007669"/>
    <property type="project" value="UniProtKB-KW"/>
</dbReference>
<dbReference type="GO" id="GO:0003700">
    <property type="term" value="F:DNA-binding transcription factor activity"/>
    <property type="evidence" value="ECO:0007669"/>
    <property type="project" value="InterPro"/>
</dbReference>
<accession>A0A4Q9DWP6</accession>
<dbReference type="InterPro" id="IPR001789">
    <property type="entry name" value="Sig_transdc_resp-reg_receiver"/>
</dbReference>
<dbReference type="PROSITE" id="PS00041">
    <property type="entry name" value="HTH_ARAC_FAMILY_1"/>
    <property type="match status" value="1"/>
</dbReference>
<evidence type="ECO:0000256" key="7">
    <source>
        <dbReference type="ARBA" id="ARBA00023163"/>
    </source>
</evidence>
<dbReference type="PANTHER" id="PTHR42713:SF3">
    <property type="entry name" value="TRANSCRIPTIONAL REGULATORY PROTEIN HPTR"/>
    <property type="match status" value="1"/>
</dbReference>
<proteinExistence type="predicted"/>
<keyword evidence="9" id="KW-0175">Coiled coil</keyword>
<dbReference type="SUPFAM" id="SSF46689">
    <property type="entry name" value="Homeodomain-like"/>
    <property type="match status" value="2"/>
</dbReference>
<feature type="domain" description="Response regulatory" evidence="11">
    <location>
        <begin position="5"/>
        <end position="122"/>
    </location>
</feature>
<keyword evidence="3 8" id="KW-0597">Phosphoprotein</keyword>
<sequence length="530" mass="62353">MNLLKVMLIDDEILAINHLKELIAWEASGYEIVAACTSSVKAFHIFEEMSPDIVIVDIRMPTVDGLELSRKMLASGRQVKIMLLTSYKEFEYAKQALELGISSYLLKHDIHEASLIHELDKLRNQLNQQKNRDNLMQGQYFKGIIEGRNRDLKIEQEMKISDFNKNSSLYFLLFELVMPYPVIPYNPKQFLKLPAPRFYDDLNFKQLRHIYAYKVPLGDYTWGLLLKIVDHTSEYQLYGEVHEAAQVILQQFKEQYDHPMTVGMSNRFDNLEELSAIYERAKSTVQYSIYVGRGGIISFQDFDSKPLEDSSKLKLELKRIADSLQTMDIEQSCRLIDQLFHDIILKRYEFAVFQMVCSELVNSLNRFRQKHYLGHLSDIEDGDMDLQQWWYTVSDIKRWFQEEFRRTAMRIKHSGTGQYSRRVQQIIAYIYEHYMEAICVTDIGETFNLSGDYVRRLFKEETGQTVSDFIVFVKMEKARQFLESGHYKVYEVSQMVGYTSQYFSQIFRKTYGRSPLEYVKKGAEEHESVD</sequence>
<dbReference type="EMBL" id="SIRE01000002">
    <property type="protein sequence ID" value="TBL81514.1"/>
    <property type="molecule type" value="Genomic_DNA"/>
</dbReference>
<evidence type="ECO:0000313" key="12">
    <source>
        <dbReference type="EMBL" id="TBL81514.1"/>
    </source>
</evidence>
<dbReference type="PROSITE" id="PS01124">
    <property type="entry name" value="HTH_ARAC_FAMILY_2"/>
    <property type="match status" value="1"/>
</dbReference>
<evidence type="ECO:0000256" key="4">
    <source>
        <dbReference type="ARBA" id="ARBA00023012"/>
    </source>
</evidence>
<evidence type="ECO:0000256" key="8">
    <source>
        <dbReference type="PROSITE-ProRule" id="PRU00169"/>
    </source>
</evidence>
<feature type="modified residue" description="4-aspartylphosphate" evidence="8">
    <location>
        <position position="57"/>
    </location>
</feature>